<evidence type="ECO:0000256" key="2">
    <source>
        <dbReference type="ARBA" id="ARBA00022614"/>
    </source>
</evidence>
<dbReference type="GO" id="GO:0005634">
    <property type="term" value="C:nucleus"/>
    <property type="evidence" value="ECO:0007669"/>
    <property type="project" value="TreeGrafter"/>
</dbReference>
<dbReference type="SUPFAM" id="SSF52047">
    <property type="entry name" value="RNI-like"/>
    <property type="match status" value="1"/>
</dbReference>
<accession>A0A3P8G2K2</accession>
<reference evidence="5 6" key="1">
    <citation type="submission" date="2018-11" db="EMBL/GenBank/DDBJ databases">
        <authorList>
            <consortium name="Pathogen Informatics"/>
        </authorList>
    </citation>
    <scope>NUCLEOTIDE SEQUENCE [LARGE SCALE GENOMIC DNA]</scope>
    <source>
        <strain evidence="5 6">Egypt</strain>
    </source>
</reference>
<dbReference type="InterPro" id="IPR027038">
    <property type="entry name" value="RanGap"/>
</dbReference>
<keyword evidence="3" id="KW-0677">Repeat</keyword>
<evidence type="ECO:0000256" key="3">
    <source>
        <dbReference type="ARBA" id="ARBA00022737"/>
    </source>
</evidence>
<dbReference type="GO" id="GO:0031267">
    <property type="term" value="F:small GTPase binding"/>
    <property type="evidence" value="ECO:0007669"/>
    <property type="project" value="TreeGrafter"/>
</dbReference>
<dbReference type="CDD" id="cd00116">
    <property type="entry name" value="LRR_RI"/>
    <property type="match status" value="1"/>
</dbReference>
<organism evidence="5 6">
    <name type="scientific">Echinostoma caproni</name>
    <dbReference type="NCBI Taxonomy" id="27848"/>
    <lineage>
        <taxon>Eukaryota</taxon>
        <taxon>Metazoa</taxon>
        <taxon>Spiralia</taxon>
        <taxon>Lophotrochozoa</taxon>
        <taxon>Platyhelminthes</taxon>
        <taxon>Trematoda</taxon>
        <taxon>Digenea</taxon>
        <taxon>Plagiorchiida</taxon>
        <taxon>Echinostomata</taxon>
        <taxon>Echinostomatoidea</taxon>
        <taxon>Echinostomatidae</taxon>
        <taxon>Echinostoma</taxon>
    </lineage>
</organism>
<dbReference type="AlphaFoldDB" id="A0A3P8G2K2"/>
<dbReference type="GO" id="GO:0048471">
    <property type="term" value="C:perinuclear region of cytoplasm"/>
    <property type="evidence" value="ECO:0007669"/>
    <property type="project" value="TreeGrafter"/>
</dbReference>
<dbReference type="InterPro" id="IPR001611">
    <property type="entry name" value="Leu-rich_rpt"/>
</dbReference>
<name>A0A3P8G2K2_9TREM</name>
<evidence type="ECO:0000313" key="5">
    <source>
        <dbReference type="EMBL" id="VDP66318.1"/>
    </source>
</evidence>
<feature type="region of interest" description="Disordered" evidence="4">
    <location>
        <begin position="328"/>
        <end position="386"/>
    </location>
</feature>
<sequence length="711" mass="76476">MSGNTLGITAAEPIGIALENNPKLQRCLWSDLFTGRLKSEIAPALRHLSSGIIASGARLVELDLSDNAFGPNGVVGVVDLIASPACSTLQILRMNNQGLGHEGCRHLTEALQKGRKSSGGRGLLLKVFCAGRNRLENYGAQLLSDVFCDMGSLEEVALYQNGIGIHGIEGVDALVRMMKHNPNLRVLNLSDNSLTQKGGKAIAKALSSLENLEELHLSDCILRPSGVTAIARALEDPDTLPNIRVLNLTGNEITRSTGISLILSLGSKSRLEFLDLNANEFGKSGIRAIIRTLASVGLLHVLPVNQADTSSEPVGDVDGEQGTSRFASAFDEDQGSGDEEEEDAEPEDEEDQEHDEDAYGDGDADDYDEYEDEEEEPSYEDADADDKEASFITVEERPIVKPNFSFRALEAAIGDACSPTMKGEVTPSAKPGPFGRGLFSALGPSPVDSTDAASMRSKLWPTSSSGTASGLFSMPTTGMVFGKGQHLFSPPVPSVQQASSNKPEQQATNGDVLTPCILNTQSPVVVPLDKLRSTTKTIEPEEVVRLSLHLCRLNVDTTSTSTPNGAQRLAVDLLASVLTPDVENSDAAKQQTMGSNMPHTSRSSRAANCLLVHLGAIKAEKHSEDYEQVRQLDANAWEHRRVAYLSALRRLVEHYGDQLSTSASACNSIRFLLAQQSEERRTTAKNPNKSDLLSDDLVALLEKELSRIQIA</sequence>
<dbReference type="GO" id="GO:0005829">
    <property type="term" value="C:cytosol"/>
    <property type="evidence" value="ECO:0007669"/>
    <property type="project" value="TreeGrafter"/>
</dbReference>
<dbReference type="Proteomes" id="UP000272942">
    <property type="component" value="Unassembled WGS sequence"/>
</dbReference>
<evidence type="ECO:0008006" key="7">
    <source>
        <dbReference type="Google" id="ProtNLM"/>
    </source>
</evidence>
<feature type="region of interest" description="Disordered" evidence="4">
    <location>
        <begin position="483"/>
        <end position="509"/>
    </location>
</feature>
<dbReference type="InterPro" id="IPR032675">
    <property type="entry name" value="LRR_dom_sf"/>
</dbReference>
<dbReference type="SMART" id="SM00368">
    <property type="entry name" value="LRR_RI"/>
    <property type="match status" value="7"/>
</dbReference>
<keyword evidence="6" id="KW-1185">Reference proteome</keyword>
<proteinExistence type="predicted"/>
<gene>
    <name evidence="5" type="ORF">ECPE_LOCUS2384</name>
</gene>
<protein>
    <recommendedName>
        <fullName evidence="7">Ran-GTPase activating protein 1 C-terminal domain-containing protein</fullName>
    </recommendedName>
</protein>
<dbReference type="Gene3D" id="3.80.10.10">
    <property type="entry name" value="Ribonuclease Inhibitor"/>
    <property type="match status" value="1"/>
</dbReference>
<keyword evidence="2" id="KW-0433">Leucine-rich repeat</keyword>
<evidence type="ECO:0000313" key="6">
    <source>
        <dbReference type="Proteomes" id="UP000272942"/>
    </source>
</evidence>
<keyword evidence="1" id="KW-0343">GTPase activation</keyword>
<dbReference type="EMBL" id="UZAN01039580">
    <property type="protein sequence ID" value="VDP66318.1"/>
    <property type="molecule type" value="Genomic_DNA"/>
</dbReference>
<evidence type="ECO:0000256" key="4">
    <source>
        <dbReference type="SAM" id="MobiDB-lite"/>
    </source>
</evidence>
<dbReference type="PANTHER" id="PTHR24113:SF12">
    <property type="entry name" value="RAN GTPASE-ACTIVATING PROTEIN 1"/>
    <property type="match status" value="1"/>
</dbReference>
<dbReference type="Pfam" id="PF13516">
    <property type="entry name" value="LRR_6"/>
    <property type="match status" value="3"/>
</dbReference>
<dbReference type="GO" id="GO:0005096">
    <property type="term" value="F:GTPase activator activity"/>
    <property type="evidence" value="ECO:0007669"/>
    <property type="project" value="UniProtKB-KW"/>
</dbReference>
<dbReference type="GO" id="GO:0006913">
    <property type="term" value="P:nucleocytoplasmic transport"/>
    <property type="evidence" value="ECO:0007669"/>
    <property type="project" value="TreeGrafter"/>
</dbReference>
<dbReference type="PANTHER" id="PTHR24113">
    <property type="entry name" value="RAN GTPASE-ACTIVATING PROTEIN 1"/>
    <property type="match status" value="1"/>
</dbReference>
<dbReference type="OrthoDB" id="184583at2759"/>
<feature type="compositionally biased region" description="Acidic residues" evidence="4">
    <location>
        <begin position="330"/>
        <end position="386"/>
    </location>
</feature>
<evidence type="ECO:0000256" key="1">
    <source>
        <dbReference type="ARBA" id="ARBA00022468"/>
    </source>
</evidence>
<feature type="region of interest" description="Disordered" evidence="4">
    <location>
        <begin position="421"/>
        <end position="468"/>
    </location>
</feature>